<keyword evidence="2" id="KW-1185">Reference proteome</keyword>
<evidence type="ECO:0000313" key="2">
    <source>
        <dbReference type="Proteomes" id="UP000768567"/>
    </source>
</evidence>
<gene>
    <name evidence="1" type="ORF">INF35_05965</name>
</gene>
<protein>
    <submittedName>
        <fullName evidence="1">DNA alkylation repair protein</fullName>
    </submittedName>
</protein>
<organism evidence="1 2">
    <name type="scientific">Gemmiger gallinarum</name>
    <dbReference type="NCBI Taxonomy" id="2779354"/>
    <lineage>
        <taxon>Bacteria</taxon>
        <taxon>Bacillati</taxon>
        <taxon>Bacillota</taxon>
        <taxon>Clostridia</taxon>
        <taxon>Eubacteriales</taxon>
        <taxon>Gemmiger</taxon>
    </lineage>
</organism>
<name>A0ABR9R2G7_9FIRM</name>
<dbReference type="InterPro" id="IPR014825">
    <property type="entry name" value="DNA_alkylation"/>
</dbReference>
<accession>A0ABR9R2G7</accession>
<dbReference type="Pfam" id="PF08713">
    <property type="entry name" value="DNA_alkylation"/>
    <property type="match status" value="1"/>
</dbReference>
<evidence type="ECO:0000313" key="1">
    <source>
        <dbReference type="EMBL" id="MBE5037321.1"/>
    </source>
</evidence>
<dbReference type="Gene3D" id="1.25.10.90">
    <property type="match status" value="1"/>
</dbReference>
<dbReference type="EMBL" id="JADCKC010000002">
    <property type="protein sequence ID" value="MBE5037321.1"/>
    <property type="molecule type" value="Genomic_DNA"/>
</dbReference>
<dbReference type="RefSeq" id="WP_193500614.1">
    <property type="nucleotide sequence ID" value="NZ_JADCKC010000002.1"/>
</dbReference>
<reference evidence="1 2" key="1">
    <citation type="submission" date="2020-10" db="EMBL/GenBank/DDBJ databases">
        <title>ChiBAC.</title>
        <authorList>
            <person name="Zenner C."/>
            <person name="Hitch T.C.A."/>
            <person name="Clavel T."/>
        </authorList>
    </citation>
    <scope>NUCLEOTIDE SEQUENCE [LARGE SCALE GENOMIC DNA]</scope>
    <source>
        <strain evidence="1 2">DSM 109015</strain>
    </source>
</reference>
<dbReference type="SUPFAM" id="SSF48371">
    <property type="entry name" value="ARM repeat"/>
    <property type="match status" value="1"/>
</dbReference>
<comment type="caution">
    <text evidence="1">The sequence shown here is derived from an EMBL/GenBank/DDBJ whole genome shotgun (WGS) entry which is preliminary data.</text>
</comment>
<dbReference type="PANTHER" id="PTHR34070:SF1">
    <property type="entry name" value="DNA ALKYLATION REPAIR PROTEIN"/>
    <property type="match status" value="1"/>
</dbReference>
<sequence>MTQASEEIRTRLFALQDREYQAFNAKLLPTLPSEKIIGVRMPLLRKLAAEYRGTETAAAFLSDLPHQYCEENHLHGLLICGLRGYDETVAALEDFLPCVDNWATCDLLSPRAFRSHPDALPGQIRLWLDSGRTYTIRFALGMLMQFYLDDHFDPQWLDWAAAVQSEEYYVNMMVAWYFATALAKQPEATLPVLETNRLSPWVHNKTIQKAIESYRISPEQKAYLRTLRRKTAGTAVPKGR</sequence>
<dbReference type="InterPro" id="IPR016024">
    <property type="entry name" value="ARM-type_fold"/>
</dbReference>
<dbReference type="PANTHER" id="PTHR34070">
    <property type="entry name" value="ARMADILLO-TYPE FOLD"/>
    <property type="match status" value="1"/>
</dbReference>
<proteinExistence type="predicted"/>
<dbReference type="Proteomes" id="UP000768567">
    <property type="component" value="Unassembled WGS sequence"/>
</dbReference>
<dbReference type="CDD" id="cd06561">
    <property type="entry name" value="AlkD_like"/>
    <property type="match status" value="1"/>
</dbReference>